<name>A0AA36CRX4_9BILA</name>
<keyword evidence="4" id="KW-1185">Reference proteome</keyword>
<dbReference type="GO" id="GO:0003712">
    <property type="term" value="F:transcription coregulator activity"/>
    <property type="evidence" value="ECO:0007669"/>
    <property type="project" value="InterPro"/>
</dbReference>
<evidence type="ECO:0000313" key="4">
    <source>
        <dbReference type="Proteomes" id="UP001177023"/>
    </source>
</evidence>
<feature type="non-terminal residue" evidence="3">
    <location>
        <position position="1"/>
    </location>
</feature>
<dbReference type="InterPro" id="IPR036529">
    <property type="entry name" value="KIX_dom_sf"/>
</dbReference>
<accession>A0AA36CRX4</accession>
<feature type="compositionally biased region" description="Low complexity" evidence="2">
    <location>
        <begin position="546"/>
        <end position="559"/>
    </location>
</feature>
<reference evidence="3" key="1">
    <citation type="submission" date="2023-06" db="EMBL/GenBank/DDBJ databases">
        <authorList>
            <person name="Delattre M."/>
        </authorList>
    </citation>
    <scope>NUCLEOTIDE SEQUENCE</scope>
    <source>
        <strain evidence="3">AF72</strain>
    </source>
</reference>
<evidence type="ECO:0008006" key="5">
    <source>
        <dbReference type="Google" id="ProtNLM"/>
    </source>
</evidence>
<dbReference type="AlphaFoldDB" id="A0AA36CRX4"/>
<organism evidence="3 4">
    <name type="scientific">Mesorhabditis spiculigera</name>
    <dbReference type="NCBI Taxonomy" id="96644"/>
    <lineage>
        <taxon>Eukaryota</taxon>
        <taxon>Metazoa</taxon>
        <taxon>Ecdysozoa</taxon>
        <taxon>Nematoda</taxon>
        <taxon>Chromadorea</taxon>
        <taxon>Rhabditida</taxon>
        <taxon>Rhabditina</taxon>
        <taxon>Rhabditomorpha</taxon>
        <taxon>Rhabditoidea</taxon>
        <taxon>Rhabditidae</taxon>
        <taxon>Mesorhabditinae</taxon>
        <taxon>Mesorhabditis</taxon>
    </lineage>
</organism>
<proteinExistence type="predicted"/>
<gene>
    <name evidence="3" type="ORF">MSPICULIGERA_LOCUS11710</name>
</gene>
<sequence>MRAVGEIGMESTRIKIWPHVISMLDCRPDVLITHENQLRAMEMRRDLGLPWPNQAVMWTAPLFLHLDEPLEDILQRCATLRPGRLYTYAAPPWPEQLDPGNEAVTWLRDIGLEAWDDNDGCQHLRERFEHFFAKPQSWHEHISEAARKEMRKKIVEACADLRAAMPLDEFWAAHCEKLCFRESETVEEYYESVAYKIYLEQRQQERGRSTLRAQLTAVRESGETIREGVPQPILLSNDIEELRRYVEEGISLVDCVPLVAEERKRVRGTRRALLTLIHEIESKCRRLYHINPLAGRSEALARTATNRSTIEYVEWKMGELTFRSPRPVVHHTMALFTAVLYRYVTGCSDEEASKYGFDAAYNFFHSADAAQVRDCFSMRLEQLVWMKKCREEEQQLETDFELTLDTRPHWGPGATRFIYLSPEMNKALTGYEEVAHLVFEAGQVRPFNEIPRRPKSALELGKARAKGLVLESMRILRDIQEKWKKESKNGAGQQTAEGVVHEQLHHAPRRPDQQNGDLPMADQKRASHESASAPPSDRGEEEAIRGEAGSSTSHASVSSPDLHVLPMATAANTSSLSEVQGEPDRHPQLVAPVDPRSRLRFIDLDNEYYIRIFCNLEPREVERFRLINRTICNLIDASRTSLPRLRLHQVEVRETRINLWRFESGYRTVDESIFGDVYGFLFHVRNRMQIGRLVLDDADINLLSTLYFRVDHLLLVSNMRPLNNGVLDRVLQVQRISRLTLNFRSPQHIVLSGHHRIRALTGLWLYGYAAATIRITDLDLLGSAYSILSVDANRPEITTAGILALITAWRRGERVLQYVSVNIQGEETELLPRIVDLQPVTMMTPDGNVVVTSIRRSLDGHYLAIATRGGRPGIYEIRLMLLCSTHQPGVFRPVI</sequence>
<comment type="caution">
    <text evidence="3">The sequence shown here is derived from an EMBL/GenBank/DDBJ whole genome shotgun (WGS) entry which is preliminary data.</text>
</comment>
<dbReference type="Proteomes" id="UP001177023">
    <property type="component" value="Unassembled WGS sequence"/>
</dbReference>
<evidence type="ECO:0000256" key="1">
    <source>
        <dbReference type="ARBA" id="ARBA00023242"/>
    </source>
</evidence>
<evidence type="ECO:0000256" key="2">
    <source>
        <dbReference type="SAM" id="MobiDB-lite"/>
    </source>
</evidence>
<dbReference type="EMBL" id="CATQJA010002617">
    <property type="protein sequence ID" value="CAJ0573349.1"/>
    <property type="molecule type" value="Genomic_DNA"/>
</dbReference>
<dbReference type="Gene3D" id="1.10.246.20">
    <property type="entry name" value="Coactivator CBP, KIX domain"/>
    <property type="match status" value="1"/>
</dbReference>
<dbReference type="SUPFAM" id="SSF47040">
    <property type="entry name" value="Kix domain of CBP (creb binding protein)"/>
    <property type="match status" value="1"/>
</dbReference>
<evidence type="ECO:0000313" key="3">
    <source>
        <dbReference type="EMBL" id="CAJ0573349.1"/>
    </source>
</evidence>
<feature type="region of interest" description="Disordered" evidence="2">
    <location>
        <begin position="506"/>
        <end position="560"/>
    </location>
</feature>
<keyword evidence="1" id="KW-0539">Nucleus</keyword>
<dbReference type="GO" id="GO:0006355">
    <property type="term" value="P:regulation of DNA-templated transcription"/>
    <property type="evidence" value="ECO:0007669"/>
    <property type="project" value="InterPro"/>
</dbReference>
<protein>
    <recommendedName>
        <fullName evidence="5">F-box domain-containing protein</fullName>
    </recommendedName>
</protein>